<comment type="caution">
    <text evidence="1">The sequence shown here is derived from an EMBL/GenBank/DDBJ whole genome shotgun (WGS) entry which is preliminary data.</text>
</comment>
<organism evidence="1 2">
    <name type="scientific">Tagetes erecta</name>
    <name type="common">African marigold</name>
    <dbReference type="NCBI Taxonomy" id="13708"/>
    <lineage>
        <taxon>Eukaryota</taxon>
        <taxon>Viridiplantae</taxon>
        <taxon>Streptophyta</taxon>
        <taxon>Embryophyta</taxon>
        <taxon>Tracheophyta</taxon>
        <taxon>Spermatophyta</taxon>
        <taxon>Magnoliopsida</taxon>
        <taxon>eudicotyledons</taxon>
        <taxon>Gunneridae</taxon>
        <taxon>Pentapetalae</taxon>
        <taxon>asterids</taxon>
        <taxon>campanulids</taxon>
        <taxon>Asterales</taxon>
        <taxon>Asteraceae</taxon>
        <taxon>Asteroideae</taxon>
        <taxon>Heliantheae alliance</taxon>
        <taxon>Tageteae</taxon>
        <taxon>Tagetes</taxon>
    </lineage>
</organism>
<name>A0AAD8KE25_TARER</name>
<accession>A0AAD8KE25</accession>
<keyword evidence="2" id="KW-1185">Reference proteome</keyword>
<protein>
    <submittedName>
        <fullName evidence="1">Uncharacterized protein</fullName>
    </submittedName>
</protein>
<sequence length="90" mass="9759">MDIDIGMQLGNIDLQFLIHCGTLISLLVLDTIANLISSSSLPVDCLFISRGCTNTLSNILPIHMERSQVTSFFGANALWSKGYTGANVRT</sequence>
<reference evidence="1" key="1">
    <citation type="journal article" date="2023" name="bioRxiv">
        <title>Improved chromosome-level genome assembly for marigold (Tagetes erecta).</title>
        <authorList>
            <person name="Jiang F."/>
            <person name="Yuan L."/>
            <person name="Wang S."/>
            <person name="Wang H."/>
            <person name="Xu D."/>
            <person name="Wang A."/>
            <person name="Fan W."/>
        </authorList>
    </citation>
    <scope>NUCLEOTIDE SEQUENCE</scope>
    <source>
        <strain evidence="1">WSJ</strain>
        <tissue evidence="1">Leaf</tissue>
    </source>
</reference>
<proteinExistence type="predicted"/>
<dbReference type="Proteomes" id="UP001229421">
    <property type="component" value="Unassembled WGS sequence"/>
</dbReference>
<evidence type="ECO:0000313" key="1">
    <source>
        <dbReference type="EMBL" id="KAK1418737.1"/>
    </source>
</evidence>
<evidence type="ECO:0000313" key="2">
    <source>
        <dbReference type="Proteomes" id="UP001229421"/>
    </source>
</evidence>
<dbReference type="EMBL" id="JAUHHV010000007">
    <property type="protein sequence ID" value="KAK1418737.1"/>
    <property type="molecule type" value="Genomic_DNA"/>
</dbReference>
<dbReference type="AlphaFoldDB" id="A0AAD8KE25"/>
<gene>
    <name evidence="1" type="ORF">QVD17_27883</name>
</gene>